<organism evidence="1 2">
    <name type="scientific">Oceanococcus atlanticus</name>
    <dbReference type="NCBI Taxonomy" id="1317117"/>
    <lineage>
        <taxon>Bacteria</taxon>
        <taxon>Pseudomonadati</taxon>
        <taxon>Pseudomonadota</taxon>
        <taxon>Gammaproteobacteria</taxon>
        <taxon>Chromatiales</taxon>
        <taxon>Oceanococcaceae</taxon>
        <taxon>Oceanococcus</taxon>
    </lineage>
</organism>
<evidence type="ECO:0000313" key="1">
    <source>
        <dbReference type="EMBL" id="ORE87458.1"/>
    </source>
</evidence>
<evidence type="ECO:0000313" key="2">
    <source>
        <dbReference type="Proteomes" id="UP000192342"/>
    </source>
</evidence>
<keyword evidence="2" id="KW-1185">Reference proteome</keyword>
<protein>
    <recommendedName>
        <fullName evidence="3">Lipoprotein</fullName>
    </recommendedName>
</protein>
<dbReference type="RefSeq" id="WP_083561688.1">
    <property type="nucleotide sequence ID" value="NZ_AQQV01000002.1"/>
</dbReference>
<name>A0A1Y1SEM7_9GAMM</name>
<dbReference type="STRING" id="1317117.ATO7_10462"/>
<dbReference type="Proteomes" id="UP000192342">
    <property type="component" value="Unassembled WGS sequence"/>
</dbReference>
<dbReference type="PROSITE" id="PS51257">
    <property type="entry name" value="PROKAR_LIPOPROTEIN"/>
    <property type="match status" value="1"/>
</dbReference>
<dbReference type="AlphaFoldDB" id="A0A1Y1SEM7"/>
<reference evidence="1 2" key="1">
    <citation type="submission" date="2013-04" db="EMBL/GenBank/DDBJ databases">
        <title>Oceanococcus atlanticus 22II-S10r2 Genome Sequencing.</title>
        <authorList>
            <person name="Lai Q."/>
            <person name="Li G."/>
            <person name="Shao Z."/>
        </authorList>
    </citation>
    <scope>NUCLEOTIDE SEQUENCE [LARGE SCALE GENOMIC DNA]</scope>
    <source>
        <strain evidence="1 2">22II-S10r2</strain>
    </source>
</reference>
<comment type="caution">
    <text evidence="1">The sequence shown here is derived from an EMBL/GenBank/DDBJ whole genome shotgun (WGS) entry which is preliminary data.</text>
</comment>
<dbReference type="EMBL" id="AQQV01000002">
    <property type="protein sequence ID" value="ORE87458.1"/>
    <property type="molecule type" value="Genomic_DNA"/>
</dbReference>
<accession>A0A1Y1SEM7</accession>
<proteinExistence type="predicted"/>
<sequence length="681" mass="70121">MDIQRRGMVLGSLALTLMACGGGGGGGAASISERTVYVNPDDSAVYKLDADNGEQVTFFGQRDADGLPTAITHLSYQDAHGQAFEIGVDEFGLPVRGADESGNVIRLTYLDAEGQAIQKSLKADAADATRSVSSIGIDIISNDDDEARSIGGVLSLDSPVIVDLDEALAQLQAAEPVGNVTVDVAKCDTPVNPSGGVVVNFASLSVASSGRYPAWPTGQTGRYVARVPVRQPIDVPDQLEAVCTGFSGLLNQACLVFNPAASPAGSQLVGDPTFQAGFCAQVAVLASATPAAPITGSAAGALCLATLAGGTFACNTLGQSFSASPDTPSILDRLCDVEGALNAVDSAVGLDQVSLQAIADFQAGASISAPGSQPRGIVASEQRSANAAGPFPTLAINDLSPSVDRFVTSPATPQLNQAYTASATLSCVQDADIALTAERGGGTVAANAVTSSSNRRSISVQVAAATQADTVDVLTVSASNMATAQSVTQKRSVVFEGEPDTQPAPGDFDFSAVNRARFTLSVNAQGMFYPDASGADAFTQVRAVNDDHSYPGFGSVPCPRQDLGSEQNNQAFGFAFSNQNGGGESQGAIVVQVDPQTCKTAHAMQVTHRDGDDREITMQLLDVSVEADIISAQRIRYRLSGSGLCEVVSNFDLFENDSDGDFEADVPLCNASSALSIELLH</sequence>
<gene>
    <name evidence="1" type="ORF">ATO7_10462</name>
</gene>
<evidence type="ECO:0008006" key="3">
    <source>
        <dbReference type="Google" id="ProtNLM"/>
    </source>
</evidence>